<reference evidence="2 3" key="1">
    <citation type="submission" date="2014-04" db="EMBL/GenBank/DDBJ databases">
        <authorList>
            <consortium name="DOE Joint Genome Institute"/>
            <person name="Kuo A."/>
            <person name="Tarkka M."/>
            <person name="Buscot F."/>
            <person name="Kohler A."/>
            <person name="Nagy L.G."/>
            <person name="Floudas D."/>
            <person name="Copeland A."/>
            <person name="Barry K.W."/>
            <person name="Cichocki N."/>
            <person name="Veneault-Fourrey C."/>
            <person name="LaButti K."/>
            <person name="Lindquist E.A."/>
            <person name="Lipzen A."/>
            <person name="Lundell T."/>
            <person name="Morin E."/>
            <person name="Murat C."/>
            <person name="Sun H."/>
            <person name="Tunlid A."/>
            <person name="Henrissat B."/>
            <person name="Grigoriev I.V."/>
            <person name="Hibbett D.S."/>
            <person name="Martin F."/>
            <person name="Nordberg H.P."/>
            <person name="Cantor M.N."/>
            <person name="Hua S.X."/>
        </authorList>
    </citation>
    <scope>NUCLEOTIDE SEQUENCE [LARGE SCALE GENOMIC DNA]</scope>
    <source>
        <strain evidence="2 3">F 1598</strain>
    </source>
</reference>
<feature type="region of interest" description="Disordered" evidence="1">
    <location>
        <begin position="147"/>
        <end position="197"/>
    </location>
</feature>
<dbReference type="EMBL" id="KN832975">
    <property type="protein sequence ID" value="KIM89126.1"/>
    <property type="molecule type" value="Genomic_DNA"/>
</dbReference>
<reference evidence="3" key="2">
    <citation type="submission" date="2015-01" db="EMBL/GenBank/DDBJ databases">
        <title>Evolutionary Origins and Diversification of the Mycorrhizal Mutualists.</title>
        <authorList>
            <consortium name="DOE Joint Genome Institute"/>
            <consortium name="Mycorrhizal Genomics Consortium"/>
            <person name="Kohler A."/>
            <person name="Kuo A."/>
            <person name="Nagy L.G."/>
            <person name="Floudas D."/>
            <person name="Copeland A."/>
            <person name="Barry K.W."/>
            <person name="Cichocki N."/>
            <person name="Veneault-Fourrey C."/>
            <person name="LaButti K."/>
            <person name="Lindquist E.A."/>
            <person name="Lipzen A."/>
            <person name="Lundell T."/>
            <person name="Morin E."/>
            <person name="Murat C."/>
            <person name="Riley R."/>
            <person name="Ohm R."/>
            <person name="Sun H."/>
            <person name="Tunlid A."/>
            <person name="Henrissat B."/>
            <person name="Grigoriev I.V."/>
            <person name="Hibbett D.S."/>
            <person name="Martin F."/>
        </authorList>
    </citation>
    <scope>NUCLEOTIDE SEQUENCE [LARGE SCALE GENOMIC DNA]</scope>
    <source>
        <strain evidence="3">F 1598</strain>
    </source>
</reference>
<gene>
    <name evidence="2" type="ORF">PILCRDRAFT_212912</name>
</gene>
<dbReference type="HOGENOM" id="CLU_689066_0_0_1"/>
<dbReference type="STRING" id="765440.A0A0C3GEQ2"/>
<feature type="compositionally biased region" description="Basic and acidic residues" evidence="1">
    <location>
        <begin position="364"/>
        <end position="423"/>
    </location>
</feature>
<proteinExistence type="predicted"/>
<organism evidence="2 3">
    <name type="scientific">Piloderma croceum (strain F 1598)</name>
    <dbReference type="NCBI Taxonomy" id="765440"/>
    <lineage>
        <taxon>Eukaryota</taxon>
        <taxon>Fungi</taxon>
        <taxon>Dikarya</taxon>
        <taxon>Basidiomycota</taxon>
        <taxon>Agaricomycotina</taxon>
        <taxon>Agaricomycetes</taxon>
        <taxon>Agaricomycetidae</taxon>
        <taxon>Atheliales</taxon>
        <taxon>Atheliaceae</taxon>
        <taxon>Piloderma</taxon>
    </lineage>
</organism>
<sequence>MARVSSGRQQTPSATSMSKQPRASTLHHRNPSVISTSADQELCAVAELMSRVVVERRDSLVEEQELLGVALEDEFEDFIEPSIHHELESAARTKKVNRYADSEPSPYPPSSPSRNSMCSDSELDQTSDSEPAHLAKAAAYPAFHLPRPRRRQVGIRDSDTSLYTPSLSSSTSFSSLGSVSRSQSRRNSPPVSPASLVTPIDHQSAAHAHLAIIEERNVEDQEIPYRLSMESSGNVTAITFAVPQLSSVPSKKTEDIQYDIPTLRQRVPQLDHLRINTMSPPRRSRSQSPSLLSSTVSSDSGHFSPVEPQIDSFTKQRSGSTISFTRFMGGKGKSEKTVAKMDRDVALRSAQSPAASVLSVATTRTKEEIKQRKAEEKQRKKAEAKAKTERLAIELKEKARQRAEAREKAASLHSSRSGDRRPIWAEGPSMYGSLGTL</sequence>
<feature type="region of interest" description="Disordered" evidence="1">
    <location>
        <begin position="274"/>
        <end position="317"/>
    </location>
</feature>
<feature type="region of interest" description="Disordered" evidence="1">
    <location>
        <begin position="1"/>
        <end position="38"/>
    </location>
</feature>
<feature type="region of interest" description="Disordered" evidence="1">
    <location>
        <begin position="357"/>
        <end position="437"/>
    </location>
</feature>
<dbReference type="AlphaFoldDB" id="A0A0C3GEQ2"/>
<name>A0A0C3GEQ2_PILCF</name>
<evidence type="ECO:0000313" key="2">
    <source>
        <dbReference type="EMBL" id="KIM89126.1"/>
    </source>
</evidence>
<keyword evidence="3" id="KW-1185">Reference proteome</keyword>
<feature type="compositionally biased region" description="Low complexity" evidence="1">
    <location>
        <begin position="286"/>
        <end position="300"/>
    </location>
</feature>
<feature type="compositionally biased region" description="Polar residues" evidence="1">
    <location>
        <begin position="1"/>
        <end position="23"/>
    </location>
</feature>
<protein>
    <submittedName>
        <fullName evidence="2">Uncharacterized protein</fullName>
    </submittedName>
</protein>
<accession>A0A0C3GEQ2</accession>
<evidence type="ECO:0000313" key="3">
    <source>
        <dbReference type="Proteomes" id="UP000054166"/>
    </source>
</evidence>
<dbReference type="InParanoid" id="A0A0C3GEQ2"/>
<dbReference type="Proteomes" id="UP000054166">
    <property type="component" value="Unassembled WGS sequence"/>
</dbReference>
<evidence type="ECO:0000256" key="1">
    <source>
        <dbReference type="SAM" id="MobiDB-lite"/>
    </source>
</evidence>
<feature type="region of interest" description="Disordered" evidence="1">
    <location>
        <begin position="93"/>
        <end position="128"/>
    </location>
</feature>
<feature type="compositionally biased region" description="Low complexity" evidence="1">
    <location>
        <begin position="160"/>
        <end position="186"/>
    </location>
</feature>